<dbReference type="InterPro" id="IPR002129">
    <property type="entry name" value="PyrdxlP-dep_de-COase"/>
</dbReference>
<dbReference type="GO" id="GO:0019752">
    <property type="term" value="P:carboxylic acid metabolic process"/>
    <property type="evidence" value="ECO:0007669"/>
    <property type="project" value="InterPro"/>
</dbReference>
<evidence type="ECO:0000256" key="12">
    <source>
        <dbReference type="RuleBase" id="RU000382"/>
    </source>
</evidence>
<dbReference type="Pfam" id="PF00282">
    <property type="entry name" value="Pyridoxal_deC"/>
    <property type="match status" value="1"/>
</dbReference>
<dbReference type="InterPro" id="IPR010977">
    <property type="entry name" value="Aromatic_deC"/>
</dbReference>
<comment type="subunit">
    <text evidence="3">Homodimer.</text>
</comment>
<dbReference type="GO" id="GO:0004058">
    <property type="term" value="F:aromatic-L-amino-acid decarboxylase activity"/>
    <property type="evidence" value="ECO:0007669"/>
    <property type="project" value="UniProtKB-EC"/>
</dbReference>
<dbReference type="Gene3D" id="1.20.1340.10">
    <property type="entry name" value="dopa decarboxylase, N-terminal domain"/>
    <property type="match status" value="1"/>
</dbReference>
<proteinExistence type="inferred from homology"/>
<keyword evidence="5" id="KW-0210">Decarboxylase</keyword>
<dbReference type="PRINTS" id="PR00800">
    <property type="entry name" value="YHDCRBOXLASE"/>
</dbReference>
<evidence type="ECO:0000313" key="13">
    <source>
        <dbReference type="EMBL" id="KRY42674.1"/>
    </source>
</evidence>
<dbReference type="STRING" id="6334.A0A0V1C0R1"/>
<evidence type="ECO:0000256" key="9">
    <source>
        <dbReference type="ARBA" id="ARBA00040968"/>
    </source>
</evidence>
<dbReference type="PANTHER" id="PTHR11999:SF167">
    <property type="entry name" value="AROMATIC-L-AMINO-ACID DECARBOXYLASE"/>
    <property type="match status" value="1"/>
</dbReference>
<comment type="caution">
    <text evidence="13">The sequence shown here is derived from an EMBL/GenBank/DDBJ whole genome shotgun (WGS) entry which is preliminary data.</text>
</comment>
<name>A0A0V1C0R1_TRISP</name>
<dbReference type="GO" id="GO:0030170">
    <property type="term" value="F:pyridoxal phosphate binding"/>
    <property type="evidence" value="ECO:0007669"/>
    <property type="project" value="InterPro"/>
</dbReference>
<dbReference type="InParanoid" id="A0A0V1C0R1"/>
<dbReference type="FunCoup" id="A0A0V1C0R1">
    <property type="interactions" value="10"/>
</dbReference>
<accession>A0A0V1C0R1</accession>
<evidence type="ECO:0000313" key="14">
    <source>
        <dbReference type="Proteomes" id="UP000054776"/>
    </source>
</evidence>
<comment type="cofactor">
    <cofactor evidence="1 11 12">
        <name>pyridoxal 5'-phosphate</name>
        <dbReference type="ChEBI" id="CHEBI:597326"/>
    </cofactor>
</comment>
<dbReference type="OrthoDB" id="639767at2759"/>
<dbReference type="InterPro" id="IPR015424">
    <property type="entry name" value="PyrdxlP-dep_Trfase"/>
</dbReference>
<dbReference type="EMBL" id="JYDH01000003">
    <property type="protein sequence ID" value="KRY42674.1"/>
    <property type="molecule type" value="Genomic_DNA"/>
</dbReference>
<dbReference type="InterPro" id="IPR015421">
    <property type="entry name" value="PyrdxlP-dep_Trfase_major"/>
</dbReference>
<dbReference type="GO" id="GO:0042423">
    <property type="term" value="P:catecholamine biosynthetic process"/>
    <property type="evidence" value="ECO:0007669"/>
    <property type="project" value="UniProtKB-KW"/>
</dbReference>
<protein>
    <recommendedName>
        <fullName evidence="9">Aromatic-L-amino-acid decarboxylase</fullName>
        <ecNumber evidence="8">4.1.1.28</ecNumber>
    </recommendedName>
    <alternativeName>
        <fullName evidence="10">DOPA decarboxylase</fullName>
    </alternativeName>
</protein>
<sequence length="483" mass="55410">MDAEEFRKWGKKMIDFVADYWINLPSRTPMSDVKPGYLRSLLPEEAPMDPDSWENIFSDIENVILQGTTHWHHPLFFAYYPTGNSYPAILGDILSAGIGCIGFTWNSSPACTELEMVMMDWLAKLLKLPEYFLYSHSGPGAGMIQGTASECVLFSMLAARNKTCKKYESENKQYHICEKDLIAYCSDQLMQRIFDSFKAHSSVERAAMLAHVQIRKVPSDENYRMTRVALQAVIENDINAGFIPFFVCATLGTTNSCAFDCLTEIGLLCKEKEIWLHIDAAYAGSAFICPEYRHLLDGIEYADTFNFNPHKALMINFDCSAMFKNVLEIENAYYVNPQYLKHEHQNMIPDFRNWQIPLGRRFRSLKLWLTFRALGVGFLQENIRKMCRLAKEFADFVVKDERFELVAPVILGLVCFRLKDTNEVNEKLYQMINNQRRIHVVSSVLRNVFVLRISISSALTEIADIHFAWKVISASATKLLASY</sequence>
<feature type="modified residue" description="N6-(pyridoxal phosphate)lysine" evidence="11">
    <location>
        <position position="311"/>
    </location>
</feature>
<dbReference type="FunFam" id="3.40.640.10:FF:000025">
    <property type="entry name" value="Histidine decarboxylase"/>
    <property type="match status" value="1"/>
</dbReference>
<gene>
    <name evidence="13" type="primary">Ddc</name>
    <name evidence="13" type="ORF">T01_4119</name>
</gene>
<evidence type="ECO:0000256" key="6">
    <source>
        <dbReference type="ARBA" id="ARBA00022898"/>
    </source>
</evidence>
<evidence type="ECO:0000256" key="1">
    <source>
        <dbReference type="ARBA" id="ARBA00001933"/>
    </source>
</evidence>
<dbReference type="FunFam" id="1.20.1340.10:FF:000001">
    <property type="entry name" value="Histidine decarboxylase"/>
    <property type="match status" value="1"/>
</dbReference>
<comment type="similarity">
    <text evidence="2 12">Belongs to the group II decarboxylase family.</text>
</comment>
<reference evidence="13 14" key="1">
    <citation type="submission" date="2015-01" db="EMBL/GenBank/DDBJ databases">
        <title>Evolution of Trichinella species and genotypes.</title>
        <authorList>
            <person name="Korhonen P.K."/>
            <person name="Edoardo P."/>
            <person name="Giuseppe L.R."/>
            <person name="Gasser R.B."/>
        </authorList>
    </citation>
    <scope>NUCLEOTIDE SEQUENCE [LARGE SCALE GENOMIC DNA]</scope>
    <source>
        <strain evidence="13">ISS3</strain>
    </source>
</reference>
<evidence type="ECO:0000256" key="5">
    <source>
        <dbReference type="ARBA" id="ARBA00022793"/>
    </source>
</evidence>
<evidence type="ECO:0000256" key="11">
    <source>
        <dbReference type="PIRSR" id="PIRSR602129-50"/>
    </source>
</evidence>
<dbReference type="GO" id="GO:0042427">
    <property type="term" value="P:serotonin biosynthetic process"/>
    <property type="evidence" value="ECO:0007669"/>
    <property type="project" value="TreeGrafter"/>
</dbReference>
<dbReference type="GO" id="GO:0005737">
    <property type="term" value="C:cytoplasm"/>
    <property type="evidence" value="ECO:0007669"/>
    <property type="project" value="TreeGrafter"/>
</dbReference>
<organism evidence="13 14">
    <name type="scientific">Trichinella spiralis</name>
    <name type="common">Trichina worm</name>
    <dbReference type="NCBI Taxonomy" id="6334"/>
    <lineage>
        <taxon>Eukaryota</taxon>
        <taxon>Metazoa</taxon>
        <taxon>Ecdysozoa</taxon>
        <taxon>Nematoda</taxon>
        <taxon>Enoplea</taxon>
        <taxon>Dorylaimia</taxon>
        <taxon>Trichinellida</taxon>
        <taxon>Trichinellidae</taxon>
        <taxon>Trichinella</taxon>
    </lineage>
</organism>
<keyword evidence="14" id="KW-1185">Reference proteome</keyword>
<evidence type="ECO:0000256" key="2">
    <source>
        <dbReference type="ARBA" id="ARBA00009533"/>
    </source>
</evidence>
<evidence type="ECO:0000256" key="8">
    <source>
        <dbReference type="ARBA" id="ARBA00038886"/>
    </source>
</evidence>
<dbReference type="InterPro" id="IPR015422">
    <property type="entry name" value="PyrdxlP-dep_Trfase_small"/>
</dbReference>
<evidence type="ECO:0000256" key="7">
    <source>
        <dbReference type="ARBA" id="ARBA00023239"/>
    </source>
</evidence>
<keyword evidence="7 12" id="KW-0456">Lyase</keyword>
<dbReference type="CDD" id="cd06450">
    <property type="entry name" value="DOPA_deC_like"/>
    <property type="match status" value="1"/>
</dbReference>
<evidence type="ECO:0000256" key="4">
    <source>
        <dbReference type="ARBA" id="ARBA00022584"/>
    </source>
</evidence>
<dbReference type="Gene3D" id="3.90.1150.10">
    <property type="entry name" value="Aspartate Aminotransferase, domain 1"/>
    <property type="match status" value="1"/>
</dbReference>
<evidence type="ECO:0000256" key="10">
    <source>
        <dbReference type="ARBA" id="ARBA00041275"/>
    </source>
</evidence>
<keyword evidence="4" id="KW-0127">Catecholamine biosynthesis</keyword>
<dbReference type="AlphaFoldDB" id="A0A0V1C0R1"/>
<evidence type="ECO:0000256" key="3">
    <source>
        <dbReference type="ARBA" id="ARBA00011738"/>
    </source>
</evidence>
<dbReference type="Proteomes" id="UP000054776">
    <property type="component" value="Unassembled WGS sequence"/>
</dbReference>
<keyword evidence="6 11" id="KW-0663">Pyridoxal phosphate</keyword>
<dbReference type="GO" id="GO:0006520">
    <property type="term" value="P:amino acid metabolic process"/>
    <property type="evidence" value="ECO:0007669"/>
    <property type="project" value="InterPro"/>
</dbReference>
<dbReference type="Gene3D" id="3.40.640.10">
    <property type="entry name" value="Type I PLP-dependent aspartate aminotransferase-like (Major domain)"/>
    <property type="match status" value="1"/>
</dbReference>
<dbReference type="EC" id="4.1.1.28" evidence="8"/>
<dbReference type="SUPFAM" id="SSF53383">
    <property type="entry name" value="PLP-dependent transferases"/>
    <property type="match status" value="1"/>
</dbReference>
<dbReference type="PANTHER" id="PTHR11999">
    <property type="entry name" value="GROUP II PYRIDOXAL-5-PHOSPHATE DECARBOXYLASE"/>
    <property type="match status" value="1"/>
</dbReference>